<dbReference type="PANTHER" id="PTHR30514">
    <property type="entry name" value="GLUCOKINASE"/>
    <property type="match status" value="1"/>
</dbReference>
<dbReference type="Pfam" id="PF01418">
    <property type="entry name" value="HTH_6"/>
    <property type="match status" value="1"/>
</dbReference>
<dbReference type="Gene3D" id="1.10.10.10">
    <property type="entry name" value="Winged helix-like DNA-binding domain superfamily/Winged helix DNA-binding domain"/>
    <property type="match status" value="1"/>
</dbReference>
<dbReference type="Gene3D" id="3.40.50.10490">
    <property type="entry name" value="Glucose-6-phosphate isomerase like protein, domain 1"/>
    <property type="match status" value="1"/>
</dbReference>
<comment type="caution">
    <text evidence="2">The sequence shown here is derived from an EMBL/GenBank/DDBJ whole genome shotgun (WGS) entry which is preliminary data.</text>
</comment>
<accession>A0A7K0G6N2</accession>
<dbReference type="AlphaFoldDB" id="A0A7K0G6N2"/>
<proteinExistence type="predicted"/>
<sequence>MYQVSANSFGLLNSLAAILNSQRRDSDYAIARYLIERLNDINALSITDIMENAFVTRSAVRRFCNRVGFDSFSDFKARMTTAAYPSDLNHRDLELSIDGYRATLDSGISNTFEKLHQAVRTEDIVELAQDMHARTHVVLVCAGNTTGVLERFQQELFYVNKFVQLTTDTYRERLQHAAWNPDSLLVVVSASGVFARESAEWLREIDAEKRLVTACPSFDGQDIYDRIYQLRPEGDESDFDRLGLFGKYGTTYFFDLLSACYLSRFA</sequence>
<dbReference type="PANTHER" id="PTHR30514:SF1">
    <property type="entry name" value="HTH-TYPE TRANSCRIPTIONAL REGULATOR HEXR-RELATED"/>
    <property type="match status" value="1"/>
</dbReference>
<evidence type="ECO:0000313" key="2">
    <source>
        <dbReference type="EMBL" id="MRX79140.1"/>
    </source>
</evidence>
<gene>
    <name evidence="2" type="ORF">GJE22_00715</name>
</gene>
<dbReference type="Proteomes" id="UP000470010">
    <property type="component" value="Unassembled WGS sequence"/>
</dbReference>
<feature type="domain" description="HTH rpiR-type" evidence="1">
    <location>
        <begin position="10"/>
        <end position="86"/>
    </location>
</feature>
<evidence type="ECO:0000259" key="1">
    <source>
        <dbReference type="PROSITE" id="PS51071"/>
    </source>
</evidence>
<dbReference type="InterPro" id="IPR047640">
    <property type="entry name" value="RpiR-like"/>
</dbReference>
<dbReference type="InterPro" id="IPR036388">
    <property type="entry name" value="WH-like_DNA-bd_sf"/>
</dbReference>
<dbReference type="GO" id="GO:0003700">
    <property type="term" value="F:DNA-binding transcription factor activity"/>
    <property type="evidence" value="ECO:0007669"/>
    <property type="project" value="InterPro"/>
</dbReference>
<dbReference type="EMBL" id="VTFZ01000001">
    <property type="protein sequence ID" value="MRX79140.1"/>
    <property type="molecule type" value="Genomic_DNA"/>
</dbReference>
<dbReference type="GO" id="GO:0003677">
    <property type="term" value="F:DNA binding"/>
    <property type="evidence" value="ECO:0007669"/>
    <property type="project" value="InterPro"/>
</dbReference>
<protein>
    <submittedName>
        <fullName evidence="2">MurR/RpiR family transcriptional regulator</fullName>
    </submittedName>
</protein>
<dbReference type="InterPro" id="IPR009057">
    <property type="entry name" value="Homeodomain-like_sf"/>
</dbReference>
<name>A0A7K0G6N2_9ACTN</name>
<organism evidence="2 3">
    <name type="scientific">Enorma shizhengliae</name>
    <dbReference type="NCBI Taxonomy" id="2606615"/>
    <lineage>
        <taxon>Bacteria</taxon>
        <taxon>Bacillati</taxon>
        <taxon>Actinomycetota</taxon>
        <taxon>Coriobacteriia</taxon>
        <taxon>Coriobacteriales</taxon>
        <taxon>Coriobacteriaceae</taxon>
        <taxon>Enorma</taxon>
    </lineage>
</organism>
<keyword evidence="3" id="KW-1185">Reference proteome</keyword>
<reference evidence="3" key="1">
    <citation type="submission" date="2019-08" db="EMBL/GenBank/DDBJ databases">
        <title>Arthrobacter sp. nov., isolated from plateau pika and Tibetan wild ass.</title>
        <authorList>
            <person name="Ge Y."/>
        </authorList>
    </citation>
    <scope>NUCLEOTIDE SEQUENCE [LARGE SCALE GENOMIC DNA]</scope>
    <source>
        <strain evidence="3">HF-1365</strain>
    </source>
</reference>
<dbReference type="GO" id="GO:0097367">
    <property type="term" value="F:carbohydrate derivative binding"/>
    <property type="evidence" value="ECO:0007669"/>
    <property type="project" value="InterPro"/>
</dbReference>
<dbReference type="SUPFAM" id="SSF46689">
    <property type="entry name" value="Homeodomain-like"/>
    <property type="match status" value="1"/>
</dbReference>
<dbReference type="InterPro" id="IPR000281">
    <property type="entry name" value="HTH_RpiR"/>
</dbReference>
<dbReference type="PROSITE" id="PS51071">
    <property type="entry name" value="HTH_RPIR"/>
    <property type="match status" value="1"/>
</dbReference>
<evidence type="ECO:0000313" key="3">
    <source>
        <dbReference type="Proteomes" id="UP000470010"/>
    </source>
</evidence>